<protein>
    <submittedName>
        <fullName evidence="9">Proton-conducting transporter membrane subunit</fullName>
    </submittedName>
</protein>
<gene>
    <name evidence="9" type="ORF">PY650_01605</name>
</gene>
<dbReference type="Proteomes" id="UP001172630">
    <property type="component" value="Unassembled WGS sequence"/>
</dbReference>
<feature type="transmembrane region" description="Helical" evidence="6">
    <location>
        <begin position="209"/>
        <end position="231"/>
    </location>
</feature>
<evidence type="ECO:0000256" key="2">
    <source>
        <dbReference type="ARBA" id="ARBA00022692"/>
    </source>
</evidence>
<dbReference type="EMBL" id="JARFYN010000002">
    <property type="protein sequence ID" value="MDL2404371.1"/>
    <property type="molecule type" value="Genomic_DNA"/>
</dbReference>
<feature type="transmembrane region" description="Helical" evidence="6">
    <location>
        <begin position="114"/>
        <end position="131"/>
    </location>
</feature>
<reference evidence="9" key="1">
    <citation type="submission" date="2023-06" db="EMBL/GenBank/DDBJ databases">
        <title>Phylogenetic Diversity of Rhizobium strains.</title>
        <authorList>
            <person name="Moura F.T."/>
            <person name="Helene L.C.F."/>
            <person name="Hungria M."/>
        </authorList>
    </citation>
    <scope>NUCLEOTIDE SEQUENCE</scope>
    <source>
        <strain evidence="9">CCGE524</strain>
    </source>
</reference>
<feature type="transmembrane region" description="Helical" evidence="6">
    <location>
        <begin position="77"/>
        <end position="102"/>
    </location>
</feature>
<feature type="domain" description="NADH:quinone oxidoreductase/Mrp antiporter transmembrane" evidence="7">
    <location>
        <begin position="131"/>
        <end position="228"/>
    </location>
</feature>
<sequence length="234" mass="25197">MESVTGLTFLALCLPLLGAITVPTTVRYLGHNAAWPLSLFPALAFLHFLGFLPTIAAGHNVQEGLHWVPSLNLRFSWLLDGLSLTFALMITGIGTLIVHYAGGYLNRHADQSRFFSFIFLFMGSMLGLVASDSFLTLFVFWELTLIASFLLIGFTSARPRGALPCRRLPSPAEEGCQLLAGLSLIWQVTGAADMSSLLRAGGALRESPVYLATLVLILGGAFTKSAQFLSISGC</sequence>
<evidence type="ECO:0000259" key="8">
    <source>
        <dbReference type="Pfam" id="PF00662"/>
    </source>
</evidence>
<comment type="subcellular location">
    <subcellularLocation>
        <location evidence="1">Endomembrane system</location>
        <topology evidence="1">Multi-pass membrane protein</topology>
    </subcellularLocation>
    <subcellularLocation>
        <location evidence="5">Membrane</location>
        <topology evidence="5">Multi-pass membrane protein</topology>
    </subcellularLocation>
</comment>
<evidence type="ECO:0000313" key="10">
    <source>
        <dbReference type="Proteomes" id="UP001172630"/>
    </source>
</evidence>
<organism evidence="9 10">
    <name type="scientific">Rhizobium calliandrae</name>
    <dbReference type="NCBI Taxonomy" id="1312182"/>
    <lineage>
        <taxon>Bacteria</taxon>
        <taxon>Pseudomonadati</taxon>
        <taxon>Pseudomonadota</taxon>
        <taxon>Alphaproteobacteria</taxon>
        <taxon>Hyphomicrobiales</taxon>
        <taxon>Rhizobiaceae</taxon>
        <taxon>Rhizobium/Agrobacterium group</taxon>
        <taxon>Rhizobium</taxon>
    </lineage>
</organism>
<keyword evidence="3 6" id="KW-1133">Transmembrane helix</keyword>
<proteinExistence type="predicted"/>
<name>A0ABT7K6Z2_9HYPH</name>
<dbReference type="PANTHER" id="PTHR43373:SF1">
    <property type="entry name" value="NA(+)_H(+) ANTIPORTER SUBUNIT A"/>
    <property type="match status" value="1"/>
</dbReference>
<feature type="transmembrane region" description="Helical" evidence="6">
    <location>
        <begin position="138"/>
        <end position="157"/>
    </location>
</feature>
<evidence type="ECO:0000256" key="4">
    <source>
        <dbReference type="ARBA" id="ARBA00023136"/>
    </source>
</evidence>
<evidence type="ECO:0000259" key="7">
    <source>
        <dbReference type="Pfam" id="PF00361"/>
    </source>
</evidence>
<keyword evidence="4 6" id="KW-0472">Membrane</keyword>
<comment type="caution">
    <text evidence="9">The sequence shown here is derived from an EMBL/GenBank/DDBJ whole genome shotgun (WGS) entry which is preliminary data.</text>
</comment>
<evidence type="ECO:0000256" key="1">
    <source>
        <dbReference type="ARBA" id="ARBA00004127"/>
    </source>
</evidence>
<keyword evidence="10" id="KW-1185">Reference proteome</keyword>
<accession>A0ABT7K6Z2</accession>
<dbReference type="PRINTS" id="PR01434">
    <property type="entry name" value="NADHDHGNASE5"/>
</dbReference>
<evidence type="ECO:0000313" key="9">
    <source>
        <dbReference type="EMBL" id="MDL2404371.1"/>
    </source>
</evidence>
<feature type="domain" description="NADH-Ubiquinone oxidoreductase (complex I) chain 5 N-terminal" evidence="8">
    <location>
        <begin position="69"/>
        <end position="115"/>
    </location>
</feature>
<evidence type="ECO:0000256" key="3">
    <source>
        <dbReference type="ARBA" id="ARBA00022989"/>
    </source>
</evidence>
<dbReference type="InterPro" id="IPR001750">
    <property type="entry name" value="ND/Mrp_TM"/>
</dbReference>
<dbReference type="PANTHER" id="PTHR43373">
    <property type="entry name" value="NA(+)/H(+) ANTIPORTER SUBUNIT"/>
    <property type="match status" value="1"/>
</dbReference>
<evidence type="ECO:0000256" key="6">
    <source>
        <dbReference type="SAM" id="Phobius"/>
    </source>
</evidence>
<dbReference type="Pfam" id="PF00662">
    <property type="entry name" value="Proton_antipo_N"/>
    <property type="match status" value="1"/>
</dbReference>
<dbReference type="RefSeq" id="WP_285877331.1">
    <property type="nucleotide sequence ID" value="NZ_JARFYN010000002.1"/>
</dbReference>
<dbReference type="InterPro" id="IPR050616">
    <property type="entry name" value="CPA3_Na-H_Antiporter_A"/>
</dbReference>
<dbReference type="InterPro" id="IPR001516">
    <property type="entry name" value="Proton_antipo_N"/>
</dbReference>
<feature type="transmembrane region" description="Helical" evidence="6">
    <location>
        <begin position="34"/>
        <end position="56"/>
    </location>
</feature>
<evidence type="ECO:0000256" key="5">
    <source>
        <dbReference type="RuleBase" id="RU000320"/>
    </source>
</evidence>
<dbReference type="Pfam" id="PF00361">
    <property type="entry name" value="Proton_antipo_M"/>
    <property type="match status" value="1"/>
</dbReference>
<keyword evidence="2 5" id="KW-0812">Transmembrane</keyword>